<keyword evidence="4 7" id="KW-0812">Transmembrane</keyword>
<dbReference type="GO" id="GO:0016787">
    <property type="term" value="F:hydrolase activity"/>
    <property type="evidence" value="ECO:0007669"/>
    <property type="project" value="UniProtKB-KW"/>
</dbReference>
<comment type="caution">
    <text evidence="9">The sequence shown here is derived from an EMBL/GenBank/DDBJ whole genome shotgun (WGS) entry which is preliminary data.</text>
</comment>
<feature type="transmembrane region" description="Helical" evidence="7">
    <location>
        <begin position="29"/>
        <end position="49"/>
    </location>
</feature>
<dbReference type="InterPro" id="IPR017850">
    <property type="entry name" value="Alkaline_phosphatase_core_sf"/>
</dbReference>
<dbReference type="EMBL" id="JAJEPU010000026">
    <property type="protein sequence ID" value="MCC2165127.1"/>
    <property type="molecule type" value="Genomic_DNA"/>
</dbReference>
<accession>A0AAE3ASE1</accession>
<feature type="domain" description="Sulfatase N-terminal" evidence="8">
    <location>
        <begin position="199"/>
        <end position="488"/>
    </location>
</feature>
<dbReference type="CDD" id="cd16015">
    <property type="entry name" value="LTA_synthase"/>
    <property type="match status" value="1"/>
</dbReference>
<evidence type="ECO:0000313" key="9">
    <source>
        <dbReference type="EMBL" id="MCC2165127.1"/>
    </source>
</evidence>
<keyword evidence="6 7" id="KW-0472">Membrane</keyword>
<dbReference type="InterPro" id="IPR050448">
    <property type="entry name" value="OpgB/LTA_synthase_biosynth"/>
</dbReference>
<evidence type="ECO:0000256" key="7">
    <source>
        <dbReference type="SAM" id="Phobius"/>
    </source>
</evidence>
<dbReference type="RefSeq" id="WP_308451524.1">
    <property type="nucleotide sequence ID" value="NZ_JAJEPU010000026.1"/>
</dbReference>
<reference evidence="9" key="1">
    <citation type="submission" date="2021-10" db="EMBL/GenBank/DDBJ databases">
        <title>Anaerobic single-cell dispensing facilitates the cultivation of human gut bacteria.</title>
        <authorList>
            <person name="Afrizal A."/>
        </authorList>
    </citation>
    <scope>NUCLEOTIDE SEQUENCE</scope>
    <source>
        <strain evidence="9">CLA-AA-H274</strain>
    </source>
</reference>
<feature type="transmembrane region" description="Helical" evidence="7">
    <location>
        <begin position="113"/>
        <end position="135"/>
    </location>
</feature>
<feature type="transmembrane region" description="Helical" evidence="7">
    <location>
        <begin position="81"/>
        <end position="101"/>
    </location>
</feature>
<evidence type="ECO:0000256" key="2">
    <source>
        <dbReference type="ARBA" id="ARBA00004936"/>
    </source>
</evidence>
<evidence type="ECO:0000313" key="10">
    <source>
        <dbReference type="Proteomes" id="UP001198962"/>
    </source>
</evidence>
<comment type="subcellular location">
    <subcellularLocation>
        <location evidence="1">Cell membrane</location>
        <topology evidence="1">Multi-pass membrane protein</topology>
    </subcellularLocation>
</comment>
<evidence type="ECO:0000259" key="8">
    <source>
        <dbReference type="Pfam" id="PF00884"/>
    </source>
</evidence>
<comment type="pathway">
    <text evidence="2">Cell wall biogenesis; lipoteichoic acid biosynthesis.</text>
</comment>
<dbReference type="InterPro" id="IPR000917">
    <property type="entry name" value="Sulfatase_N"/>
</dbReference>
<dbReference type="PANTHER" id="PTHR47371">
    <property type="entry name" value="LIPOTEICHOIC ACID SYNTHASE"/>
    <property type="match status" value="1"/>
</dbReference>
<feature type="transmembrane region" description="Helical" evidence="7">
    <location>
        <begin position="6"/>
        <end position="22"/>
    </location>
</feature>
<name>A0AAE3ASE1_9FIRM</name>
<evidence type="ECO:0000256" key="1">
    <source>
        <dbReference type="ARBA" id="ARBA00004651"/>
    </source>
</evidence>
<evidence type="ECO:0000256" key="4">
    <source>
        <dbReference type="ARBA" id="ARBA00022692"/>
    </source>
</evidence>
<dbReference type="SUPFAM" id="SSF53649">
    <property type="entry name" value="Alkaline phosphatase-like"/>
    <property type="match status" value="1"/>
</dbReference>
<keyword evidence="10" id="KW-1185">Reference proteome</keyword>
<dbReference type="GO" id="GO:0005886">
    <property type="term" value="C:plasma membrane"/>
    <property type="evidence" value="ECO:0007669"/>
    <property type="project" value="UniProtKB-SubCell"/>
</dbReference>
<protein>
    <submittedName>
        <fullName evidence="9">Sulfatase-like hydrolase/transferase</fullName>
    </submittedName>
</protein>
<dbReference type="AlphaFoldDB" id="A0AAE3ASE1"/>
<evidence type="ECO:0000256" key="3">
    <source>
        <dbReference type="ARBA" id="ARBA00022475"/>
    </source>
</evidence>
<keyword evidence="5 7" id="KW-1133">Transmembrane helix</keyword>
<sequence length="558" mass="64502">METKYMLLNVITIYMLIFWLGVISNHLGIVSLICSTLFSFIAILNYHVIAYRGLPLTFLDVYNAGMAADIGRSYAVMVNEFTIKIFLLFIVELAVGIFIAIQERKNKICWRKMSVRNIVFFFGTIICVYAGYLAVNPIKPKVTIGWLWSEAYHKYGYLACSIENGSQMSNVVKEPKEYDESIIDNITVPKEQEKDELNPDIILILNETFCDLKEITDLKTDVDYLKNIHQMENLIQGQVVVPVAGGGTNKSEYELLTSNSMELMNTSSTDPFNILKLKNANSVVSILKQKGYQTLASHSEPGTNYSRSTAYPNLGFDIVHFQDDFNKEYYGDRWYATDESLYKSLTQWYETMGENPRFLYLLTVQNHGAWDMNPPERDLVHVIDGVSEDQKEKVNEYLSCIAMSDQAFKNLTDYYSKVNRPVIICMVGDHAPAFALELIDSKYNEMEAARRLRTVPFLVWSNFELKNAQEEMISMNYVVPTILKWSGINNLSYYYNYMLSMKKNLPIVSSYDAYIDVNNNIYRYEEESPYTNLINGYLYMEYNNLEKPRRQELFEVTQ</sequence>
<organism evidence="9 10">
    <name type="scientific">Brotaphodocola catenula</name>
    <dbReference type="NCBI Taxonomy" id="2885361"/>
    <lineage>
        <taxon>Bacteria</taxon>
        <taxon>Bacillati</taxon>
        <taxon>Bacillota</taxon>
        <taxon>Clostridia</taxon>
        <taxon>Lachnospirales</taxon>
        <taxon>Lachnospiraceae</taxon>
        <taxon>Brotaphodocola</taxon>
    </lineage>
</organism>
<keyword evidence="9" id="KW-0378">Hydrolase</keyword>
<dbReference type="Gene3D" id="3.40.720.10">
    <property type="entry name" value="Alkaline Phosphatase, subunit A"/>
    <property type="match status" value="1"/>
</dbReference>
<proteinExistence type="predicted"/>
<gene>
    <name evidence="9" type="ORF">LKD32_09615</name>
</gene>
<dbReference type="PANTHER" id="PTHR47371:SF3">
    <property type="entry name" value="PHOSPHOGLYCEROL TRANSFERASE I"/>
    <property type="match status" value="1"/>
</dbReference>
<evidence type="ECO:0000256" key="5">
    <source>
        <dbReference type="ARBA" id="ARBA00022989"/>
    </source>
</evidence>
<dbReference type="Pfam" id="PF00884">
    <property type="entry name" value="Sulfatase"/>
    <property type="match status" value="1"/>
</dbReference>
<evidence type="ECO:0000256" key="6">
    <source>
        <dbReference type="ARBA" id="ARBA00023136"/>
    </source>
</evidence>
<dbReference type="Proteomes" id="UP001198962">
    <property type="component" value="Unassembled WGS sequence"/>
</dbReference>
<keyword evidence="3" id="KW-1003">Cell membrane</keyword>